<dbReference type="Proteomes" id="UP001568894">
    <property type="component" value="Unassembled WGS sequence"/>
</dbReference>
<sequence length="124" mass="14233">MKLFFATLLSLFLMLPTLGSIVIYTQFKLAQDQISKTICVQRDNINNSCNGRCELLKSLKKYDDNEKRMDNSNIKEKSELVYTATSVDYKVHALSVPQKRQKNFVGLTKKPKTIAFVLFRPPLV</sequence>
<organism evidence="1 2">
    <name type="scientific">Flavobacterium frigidarium</name>
    <dbReference type="NCBI Taxonomy" id="99286"/>
    <lineage>
        <taxon>Bacteria</taxon>
        <taxon>Pseudomonadati</taxon>
        <taxon>Bacteroidota</taxon>
        <taxon>Flavobacteriia</taxon>
        <taxon>Flavobacteriales</taxon>
        <taxon>Flavobacteriaceae</taxon>
        <taxon>Flavobacterium</taxon>
    </lineage>
</organism>
<gene>
    <name evidence="1" type="ORF">QO192_00320</name>
</gene>
<protein>
    <submittedName>
        <fullName evidence="1">Uncharacterized protein</fullName>
    </submittedName>
</protein>
<evidence type="ECO:0000313" key="2">
    <source>
        <dbReference type="Proteomes" id="UP001568894"/>
    </source>
</evidence>
<proteinExistence type="predicted"/>
<keyword evidence="2" id="KW-1185">Reference proteome</keyword>
<evidence type="ECO:0000313" key="1">
    <source>
        <dbReference type="EMBL" id="MEZ7513715.1"/>
    </source>
</evidence>
<reference evidence="1 2" key="1">
    <citation type="submission" date="2023-05" db="EMBL/GenBank/DDBJ databases">
        <title>Adaptations of aquatic viruses from atmosphere-close ecosystems of the Central Arctic Ocean.</title>
        <authorList>
            <person name="Rahlff J."/>
            <person name="Holmfeldt K."/>
        </authorList>
    </citation>
    <scope>NUCLEOTIDE SEQUENCE [LARGE SCALE GENOMIC DNA]</scope>
    <source>
        <strain evidence="1 2">Arc14</strain>
    </source>
</reference>
<name>A0ABV4K7U8_9FLAO</name>
<comment type="caution">
    <text evidence="1">The sequence shown here is derived from an EMBL/GenBank/DDBJ whole genome shotgun (WGS) entry which is preliminary data.</text>
</comment>
<accession>A0ABV4K7U8</accession>
<dbReference type="EMBL" id="JASMRN010000001">
    <property type="protein sequence ID" value="MEZ7513715.1"/>
    <property type="molecule type" value="Genomic_DNA"/>
</dbReference>
<dbReference type="RefSeq" id="WP_371567147.1">
    <property type="nucleotide sequence ID" value="NZ_JASMRN010000001.1"/>
</dbReference>